<sequence length="169" mass="17204">MAGLNVGRRGARRADIVAGVSLTGVLLGLALSACTAPPIDEPTSRPTSSASASPTPTPEPDPVLLPAGDAEANLPYFDFVNRRLLETVPTPNGQQLVENLVAAGFAKADMEVTPDATVGTEAAETIQFSVRANGTCLIGQTGAAGYNALAAPLLGTGKCLVGKTRSIDF</sequence>
<reference evidence="3" key="1">
    <citation type="journal article" date="2014" name="Int. J. Syst. Evol. Microbiol.">
        <title>Complete genome sequence of Corynebacterium casei LMG S-19264T (=DSM 44701T), isolated from a smear-ripened cheese.</title>
        <authorList>
            <consortium name="US DOE Joint Genome Institute (JGI-PGF)"/>
            <person name="Walter F."/>
            <person name="Albersmeier A."/>
            <person name="Kalinowski J."/>
            <person name="Ruckert C."/>
        </authorList>
    </citation>
    <scope>NUCLEOTIDE SEQUENCE</scope>
    <source>
        <strain evidence="3">CGMCC 1.12813</strain>
    </source>
</reference>
<name>A0A916SH06_9MICO</name>
<dbReference type="AlphaFoldDB" id="A0A916SH06"/>
<comment type="caution">
    <text evidence="3">The sequence shown here is derived from an EMBL/GenBank/DDBJ whole genome shotgun (WGS) entry which is preliminary data.</text>
</comment>
<protein>
    <recommendedName>
        <fullName evidence="2">DUF6993 domain-containing protein</fullName>
    </recommendedName>
</protein>
<evidence type="ECO:0000256" key="1">
    <source>
        <dbReference type="SAM" id="MobiDB-lite"/>
    </source>
</evidence>
<evidence type="ECO:0000313" key="4">
    <source>
        <dbReference type="Proteomes" id="UP000606922"/>
    </source>
</evidence>
<gene>
    <name evidence="3" type="ORF">GCM10010979_12560</name>
</gene>
<evidence type="ECO:0000313" key="3">
    <source>
        <dbReference type="EMBL" id="GGA99577.1"/>
    </source>
</evidence>
<dbReference type="Proteomes" id="UP000606922">
    <property type="component" value="Unassembled WGS sequence"/>
</dbReference>
<proteinExistence type="predicted"/>
<organism evidence="3 4">
    <name type="scientific">Conyzicola nivalis</name>
    <dbReference type="NCBI Taxonomy" id="1477021"/>
    <lineage>
        <taxon>Bacteria</taxon>
        <taxon>Bacillati</taxon>
        <taxon>Actinomycetota</taxon>
        <taxon>Actinomycetes</taxon>
        <taxon>Micrococcales</taxon>
        <taxon>Microbacteriaceae</taxon>
        <taxon>Conyzicola</taxon>
    </lineage>
</organism>
<evidence type="ECO:0000259" key="2">
    <source>
        <dbReference type="Pfam" id="PF22504"/>
    </source>
</evidence>
<dbReference type="EMBL" id="BMGB01000001">
    <property type="protein sequence ID" value="GGA99577.1"/>
    <property type="molecule type" value="Genomic_DNA"/>
</dbReference>
<dbReference type="InterPro" id="IPR054262">
    <property type="entry name" value="DUF6993"/>
</dbReference>
<accession>A0A916SH06</accession>
<feature type="compositionally biased region" description="Low complexity" evidence="1">
    <location>
        <begin position="44"/>
        <end position="54"/>
    </location>
</feature>
<keyword evidence="4" id="KW-1185">Reference proteome</keyword>
<feature type="domain" description="DUF6993" evidence="2">
    <location>
        <begin position="81"/>
        <end position="163"/>
    </location>
</feature>
<dbReference type="RefSeq" id="WP_188509800.1">
    <property type="nucleotide sequence ID" value="NZ_BMGB01000001.1"/>
</dbReference>
<dbReference type="Pfam" id="PF22504">
    <property type="entry name" value="DUF6993"/>
    <property type="match status" value="1"/>
</dbReference>
<reference evidence="3" key="2">
    <citation type="submission" date="2020-09" db="EMBL/GenBank/DDBJ databases">
        <authorList>
            <person name="Sun Q."/>
            <person name="Zhou Y."/>
        </authorList>
    </citation>
    <scope>NUCLEOTIDE SEQUENCE</scope>
    <source>
        <strain evidence="3">CGMCC 1.12813</strain>
    </source>
</reference>
<feature type="region of interest" description="Disordered" evidence="1">
    <location>
        <begin position="36"/>
        <end position="67"/>
    </location>
</feature>